<feature type="region of interest" description="Disordered" evidence="15">
    <location>
        <begin position="341"/>
        <end position="361"/>
    </location>
</feature>
<dbReference type="Proteomes" id="UP000183832">
    <property type="component" value="Unassembled WGS sequence"/>
</dbReference>
<accession>A0A1J1J1G1</accession>
<evidence type="ECO:0000256" key="1">
    <source>
        <dbReference type="ARBA" id="ARBA00004123"/>
    </source>
</evidence>
<evidence type="ECO:0000256" key="13">
    <source>
        <dbReference type="ARBA" id="ARBA00067600"/>
    </source>
</evidence>
<feature type="domain" description="C2H2-type" evidence="16">
    <location>
        <begin position="502"/>
        <end position="529"/>
    </location>
</feature>
<reference evidence="17 18" key="1">
    <citation type="submission" date="2015-04" db="EMBL/GenBank/DDBJ databases">
        <authorList>
            <person name="Syromyatnikov M.Y."/>
            <person name="Popov V.N."/>
        </authorList>
    </citation>
    <scope>NUCLEOTIDE SEQUENCE [LARGE SCALE GENOMIC DNA]</scope>
</reference>
<keyword evidence="8" id="KW-0238">DNA-binding</keyword>
<dbReference type="GO" id="GO:0005634">
    <property type="term" value="C:nucleus"/>
    <property type="evidence" value="ECO:0007669"/>
    <property type="project" value="UniProtKB-SubCell"/>
</dbReference>
<feature type="domain" description="C2H2-type" evidence="16">
    <location>
        <begin position="446"/>
        <end position="473"/>
    </location>
</feature>
<evidence type="ECO:0000256" key="14">
    <source>
        <dbReference type="PROSITE-ProRule" id="PRU00042"/>
    </source>
</evidence>
<evidence type="ECO:0000256" key="8">
    <source>
        <dbReference type="ARBA" id="ARBA00023125"/>
    </source>
</evidence>
<dbReference type="GO" id="GO:0008270">
    <property type="term" value="F:zinc ion binding"/>
    <property type="evidence" value="ECO:0007669"/>
    <property type="project" value="UniProtKB-KW"/>
</dbReference>
<keyword evidence="6" id="KW-0862">Zinc</keyword>
<keyword evidence="18" id="KW-1185">Reference proteome</keyword>
<keyword evidence="7" id="KW-0805">Transcription regulation</keyword>
<dbReference type="STRING" id="568069.A0A1J1J1G1"/>
<evidence type="ECO:0000313" key="17">
    <source>
        <dbReference type="EMBL" id="CRL06176.1"/>
    </source>
</evidence>
<gene>
    <name evidence="17" type="primary">putative Protein glass</name>
    <name evidence="17" type="ORF">CLUMA_CG018999</name>
</gene>
<evidence type="ECO:0000256" key="9">
    <source>
        <dbReference type="ARBA" id="ARBA00023163"/>
    </source>
</evidence>
<dbReference type="PROSITE" id="PS00028">
    <property type="entry name" value="ZINC_FINGER_C2H2_1"/>
    <property type="match status" value="5"/>
</dbReference>
<comment type="function">
    <text evidence="12">Transcription factor required for gene expression specific to photoreceptor cells.</text>
</comment>
<dbReference type="GO" id="GO:0006357">
    <property type="term" value="P:regulation of transcription by RNA polymerase II"/>
    <property type="evidence" value="ECO:0007669"/>
    <property type="project" value="UniProtKB-ARBA"/>
</dbReference>
<feature type="domain" description="C2H2-type" evidence="16">
    <location>
        <begin position="418"/>
        <end position="445"/>
    </location>
</feature>
<protein>
    <recommendedName>
        <fullName evidence="13">Protein glass</fullName>
    </recommendedName>
</protein>
<dbReference type="PANTHER" id="PTHR16515:SF49">
    <property type="entry name" value="GASTRULA ZINC FINGER PROTEIN XLCGF49.1-LIKE-RELATED"/>
    <property type="match status" value="1"/>
</dbReference>
<dbReference type="FunFam" id="3.30.160.60:FF:001159">
    <property type="entry name" value="Protein glass"/>
    <property type="match status" value="1"/>
</dbReference>
<evidence type="ECO:0000256" key="4">
    <source>
        <dbReference type="ARBA" id="ARBA00022737"/>
    </source>
</evidence>
<dbReference type="AlphaFoldDB" id="A0A1J1J1G1"/>
<keyword evidence="9" id="KW-0804">Transcription</keyword>
<evidence type="ECO:0000313" key="18">
    <source>
        <dbReference type="Proteomes" id="UP000183832"/>
    </source>
</evidence>
<keyword evidence="2" id="KW-0716">Sensory transduction</keyword>
<dbReference type="GO" id="GO:0007601">
    <property type="term" value="P:visual perception"/>
    <property type="evidence" value="ECO:0007669"/>
    <property type="project" value="UniProtKB-KW"/>
</dbReference>
<organism evidence="17 18">
    <name type="scientific">Clunio marinus</name>
    <dbReference type="NCBI Taxonomy" id="568069"/>
    <lineage>
        <taxon>Eukaryota</taxon>
        <taxon>Metazoa</taxon>
        <taxon>Ecdysozoa</taxon>
        <taxon>Arthropoda</taxon>
        <taxon>Hexapoda</taxon>
        <taxon>Insecta</taxon>
        <taxon>Pterygota</taxon>
        <taxon>Neoptera</taxon>
        <taxon>Endopterygota</taxon>
        <taxon>Diptera</taxon>
        <taxon>Nematocera</taxon>
        <taxon>Chironomoidea</taxon>
        <taxon>Chironomidae</taxon>
        <taxon>Clunio</taxon>
    </lineage>
</organism>
<dbReference type="FunFam" id="3.30.160.60:FF:000310">
    <property type="entry name" value="GLIS family zinc finger 2"/>
    <property type="match status" value="1"/>
</dbReference>
<dbReference type="GO" id="GO:0003677">
    <property type="term" value="F:DNA binding"/>
    <property type="evidence" value="ECO:0007669"/>
    <property type="project" value="UniProtKB-KW"/>
</dbReference>
<evidence type="ECO:0000256" key="15">
    <source>
        <dbReference type="SAM" id="MobiDB-lite"/>
    </source>
</evidence>
<evidence type="ECO:0000256" key="10">
    <source>
        <dbReference type="ARBA" id="ARBA00023242"/>
    </source>
</evidence>
<evidence type="ECO:0000256" key="2">
    <source>
        <dbReference type="ARBA" id="ARBA00022606"/>
    </source>
</evidence>
<dbReference type="FunFam" id="3.30.160.60:FF:000875">
    <property type="entry name" value="zinc finger protein 236 isoform X7"/>
    <property type="match status" value="1"/>
</dbReference>
<dbReference type="PROSITE" id="PS50157">
    <property type="entry name" value="ZINC_FINGER_C2H2_2"/>
    <property type="match status" value="5"/>
</dbReference>
<dbReference type="Pfam" id="PF00096">
    <property type="entry name" value="zf-C2H2"/>
    <property type="match status" value="5"/>
</dbReference>
<dbReference type="InterPro" id="IPR013087">
    <property type="entry name" value="Znf_C2H2_type"/>
</dbReference>
<dbReference type="SUPFAM" id="SSF57667">
    <property type="entry name" value="beta-beta-alpha zinc fingers"/>
    <property type="match status" value="3"/>
</dbReference>
<dbReference type="Gene3D" id="3.30.160.60">
    <property type="entry name" value="Classic Zinc Finger"/>
    <property type="match status" value="5"/>
</dbReference>
<feature type="domain" description="C2H2-type" evidence="16">
    <location>
        <begin position="390"/>
        <end position="417"/>
    </location>
</feature>
<dbReference type="EMBL" id="CVRI01000066">
    <property type="protein sequence ID" value="CRL06176.1"/>
    <property type="molecule type" value="Genomic_DNA"/>
</dbReference>
<dbReference type="SMART" id="SM00355">
    <property type="entry name" value="ZnF_C2H2"/>
    <property type="match status" value="5"/>
</dbReference>
<keyword evidence="10" id="KW-0539">Nucleus</keyword>
<dbReference type="FunFam" id="3.30.160.60:FF:002343">
    <property type="entry name" value="Zinc finger protein 33A"/>
    <property type="match status" value="1"/>
</dbReference>
<feature type="domain" description="C2H2-type" evidence="16">
    <location>
        <begin position="474"/>
        <end position="501"/>
    </location>
</feature>
<evidence type="ECO:0000256" key="3">
    <source>
        <dbReference type="ARBA" id="ARBA00022723"/>
    </source>
</evidence>
<proteinExistence type="predicted"/>
<comment type="subcellular location">
    <subcellularLocation>
        <location evidence="1">Nucleus</location>
    </subcellularLocation>
</comment>
<keyword evidence="11" id="KW-0844">Vision</keyword>
<name>A0A1J1J1G1_9DIPT</name>
<sequence>MCVDSVESNREGGAMYIETSPSNPDGYVPNNNLFGPWIDSPTQECSASSPVCGNNCALPLSSLHGSDFVDCGNCLNFDHSLSLTQPIGTHTSYWNDEMSSFASLPPLEMEPLPSLFPFSPCGSASYNRPERPTHDVADVLLSLKNAVLKPGVDSHSCHQSQSLQSSGNYGTSPNGLSYTVHHPQILLSPSPHHHYYQCHQNQAQNGYTSNGYYDSGNSCNGHQHYPGLRPMSVNVSMNMTMHGYSDGPCSQMQWNPPPNPTPSSSSSLNVLCPPPFSPAQPYPGATYSFTADFRPTANGGHSNNNEISAQENIEEPLLEPVKSSNSPLPVIEQKPFFQNSTCYGTPKTSPTSYEVKPNISSPLKNQQTMGYEAAEDDSNSNDDGSLGKPNLCRLCGKTYARPSTLKTHLRTHSGERPYRCPDCKKSFSQAANLTAHVRTHTGQKPFRCPICDRRFSQSSSVTTHMRTHSGERPYRCRACKKAFSDSSTLTKHLRIHSGEKPYQCKLCLLRFSQSGNLNRHMRVHAGTGNLVP</sequence>
<dbReference type="OrthoDB" id="8113227at2759"/>
<evidence type="ECO:0000256" key="12">
    <source>
        <dbReference type="ARBA" id="ARBA00058744"/>
    </source>
</evidence>
<keyword evidence="4" id="KW-0677">Repeat</keyword>
<feature type="region of interest" description="Disordered" evidence="15">
    <location>
        <begin position="1"/>
        <end position="22"/>
    </location>
</feature>
<evidence type="ECO:0000256" key="5">
    <source>
        <dbReference type="ARBA" id="ARBA00022771"/>
    </source>
</evidence>
<dbReference type="PANTHER" id="PTHR16515">
    <property type="entry name" value="PR DOMAIN ZINC FINGER PROTEIN"/>
    <property type="match status" value="1"/>
</dbReference>
<keyword evidence="5 14" id="KW-0863">Zinc-finger</keyword>
<dbReference type="InterPro" id="IPR036236">
    <property type="entry name" value="Znf_C2H2_sf"/>
</dbReference>
<keyword evidence="3" id="KW-0479">Metal-binding</keyword>
<evidence type="ECO:0000256" key="11">
    <source>
        <dbReference type="ARBA" id="ARBA00023305"/>
    </source>
</evidence>
<dbReference type="InterPro" id="IPR050331">
    <property type="entry name" value="Zinc_finger"/>
</dbReference>
<evidence type="ECO:0000259" key="16">
    <source>
        <dbReference type="PROSITE" id="PS50157"/>
    </source>
</evidence>
<evidence type="ECO:0000256" key="7">
    <source>
        <dbReference type="ARBA" id="ARBA00023015"/>
    </source>
</evidence>
<evidence type="ECO:0000256" key="6">
    <source>
        <dbReference type="ARBA" id="ARBA00022833"/>
    </source>
</evidence>